<dbReference type="InterPro" id="IPR023064">
    <property type="entry name" value="D-ribose_pyranase"/>
</dbReference>
<dbReference type="InterPro" id="IPR023750">
    <property type="entry name" value="RbsD-like_sf"/>
</dbReference>
<protein>
    <recommendedName>
        <fullName evidence="2 6">D-ribose pyranase</fullName>
        <ecNumber evidence="2 6">5.4.99.62</ecNumber>
    </recommendedName>
</protein>
<feature type="binding site" evidence="6">
    <location>
        <begin position="123"/>
        <end position="125"/>
    </location>
    <ligand>
        <name>substrate</name>
    </ligand>
</feature>
<evidence type="ECO:0000256" key="6">
    <source>
        <dbReference type="HAMAP-Rule" id="MF_01661"/>
    </source>
</evidence>
<comment type="subunit">
    <text evidence="6">Homodecamer.</text>
</comment>
<dbReference type="HAMAP" id="MF_01661">
    <property type="entry name" value="D_rib_pyranase"/>
    <property type="match status" value="1"/>
</dbReference>
<reference evidence="8 9" key="1">
    <citation type="submission" date="2016-10" db="EMBL/GenBank/DDBJ databases">
        <authorList>
            <person name="de Groot N.N."/>
        </authorList>
    </citation>
    <scope>NUCLEOTIDE SEQUENCE [LARGE SCALE GENOMIC DNA]</scope>
    <source>
        <strain evidence="8 9">JCM 10630</strain>
    </source>
</reference>
<comment type="catalytic activity">
    <reaction evidence="1 6">
        <text>beta-D-ribopyranose = beta-D-ribofuranose</text>
        <dbReference type="Rhea" id="RHEA:25432"/>
        <dbReference type="ChEBI" id="CHEBI:27476"/>
        <dbReference type="ChEBI" id="CHEBI:47002"/>
        <dbReference type="EC" id="5.4.99.62"/>
    </reaction>
</comment>
<dbReference type="PANTHER" id="PTHR37831">
    <property type="entry name" value="D-RIBOSE PYRANASE"/>
    <property type="match status" value="1"/>
</dbReference>
<dbReference type="AlphaFoldDB" id="A0A1G7IR60"/>
<dbReference type="GO" id="GO:0005829">
    <property type="term" value="C:cytosol"/>
    <property type="evidence" value="ECO:0007669"/>
    <property type="project" value="TreeGrafter"/>
</dbReference>
<evidence type="ECO:0000256" key="1">
    <source>
        <dbReference type="ARBA" id="ARBA00000223"/>
    </source>
</evidence>
<dbReference type="Pfam" id="PF05025">
    <property type="entry name" value="RbsD_FucU"/>
    <property type="match status" value="1"/>
</dbReference>
<gene>
    <name evidence="6 7" type="primary">rbsD</name>
    <name evidence="8" type="ORF">SAMN05216575_10612</name>
    <name evidence="7" type="ORF">SIM71_24485</name>
</gene>
<evidence type="ECO:0000256" key="3">
    <source>
        <dbReference type="ARBA" id="ARBA00022490"/>
    </source>
</evidence>
<feature type="binding site" evidence="6">
    <location>
        <position position="28"/>
    </location>
    <ligand>
        <name>substrate</name>
    </ligand>
</feature>
<keyword evidence="10" id="KW-1185">Reference proteome</keyword>
<evidence type="ECO:0000256" key="4">
    <source>
        <dbReference type="ARBA" id="ARBA00023235"/>
    </source>
</evidence>
<dbReference type="RefSeq" id="WP_074680304.1">
    <property type="nucleotide sequence ID" value="NZ_CBCSET010000006.1"/>
</dbReference>
<feature type="binding site" evidence="6">
    <location>
        <position position="101"/>
    </location>
    <ligand>
        <name>substrate</name>
    </ligand>
</feature>
<evidence type="ECO:0000313" key="7">
    <source>
        <dbReference type="EMBL" id="MDX5995235.1"/>
    </source>
</evidence>
<evidence type="ECO:0000313" key="9">
    <source>
        <dbReference type="Proteomes" id="UP000182413"/>
    </source>
</evidence>
<dbReference type="GO" id="GO:0062193">
    <property type="term" value="F:D-ribose pyranase activity"/>
    <property type="evidence" value="ECO:0007669"/>
    <property type="project" value="UniProtKB-EC"/>
</dbReference>
<dbReference type="Gene3D" id="3.40.1650.10">
    <property type="entry name" value="RbsD-like domain"/>
    <property type="match status" value="1"/>
</dbReference>
<sequence length="134" mass="14223">MKKTSLLNAELSAAIARLGHGDIIVIGDAGMPIPPGTPCIDLALTAGVPDFVTTLKVVLSEMQVQGHLLARETLEVTPYCLKAIEALSAEGELGERQLVSHDELKAACRTARVQIRTGECRPYSNIALIAGVTF</sequence>
<organism evidence="8 9">
    <name type="scientific">Ectopseudomonas alcaliphila</name>
    <dbReference type="NCBI Taxonomy" id="101564"/>
    <lineage>
        <taxon>Bacteria</taxon>
        <taxon>Pseudomonadati</taxon>
        <taxon>Pseudomonadota</taxon>
        <taxon>Gammaproteobacteria</taxon>
        <taxon>Pseudomonadales</taxon>
        <taxon>Pseudomonadaceae</taxon>
        <taxon>Ectopseudomonas</taxon>
    </lineage>
</organism>
<dbReference type="GO" id="GO:0016872">
    <property type="term" value="F:intramolecular lyase activity"/>
    <property type="evidence" value="ECO:0007669"/>
    <property type="project" value="UniProtKB-UniRule"/>
</dbReference>
<dbReference type="EC" id="5.4.99.62" evidence="2 6"/>
<feature type="active site" description="Proton donor" evidence="6">
    <location>
        <position position="20"/>
    </location>
</feature>
<proteinExistence type="inferred from homology"/>
<reference evidence="7 10" key="2">
    <citation type="submission" date="2023-11" db="EMBL/GenBank/DDBJ databases">
        <title>MicrobeMod: A computational toolkit for identifying prokaryotic methylation and restriction-modification with nanopore sequencing.</title>
        <authorList>
            <person name="Crits-Christoph A."/>
            <person name="Kang S.C."/>
            <person name="Lee H."/>
            <person name="Ostrov N."/>
        </authorList>
    </citation>
    <scope>NUCLEOTIDE SEQUENCE [LARGE SCALE GENOMIC DNA]</scope>
    <source>
        <strain evidence="7 10">ATCC BAA-571</strain>
    </source>
</reference>
<dbReference type="Proteomes" id="UP000182413">
    <property type="component" value="Unassembled WGS sequence"/>
</dbReference>
<comment type="similarity">
    <text evidence="6">Belongs to the RbsD / FucU family. RbsD subfamily.</text>
</comment>
<keyword evidence="5 6" id="KW-0119">Carbohydrate metabolism</keyword>
<dbReference type="NCBIfam" id="NF008761">
    <property type="entry name" value="PRK11797.1"/>
    <property type="match status" value="1"/>
</dbReference>
<evidence type="ECO:0000256" key="2">
    <source>
        <dbReference type="ARBA" id="ARBA00012862"/>
    </source>
</evidence>
<evidence type="ECO:0000313" key="8">
    <source>
        <dbReference type="EMBL" id="SDF15232.1"/>
    </source>
</evidence>
<keyword evidence="4 6" id="KW-0413">Isomerase</keyword>
<dbReference type="InterPro" id="IPR007721">
    <property type="entry name" value="RbsD_FucU"/>
</dbReference>
<dbReference type="UniPathway" id="UPA00916">
    <property type="reaction ID" value="UER00888"/>
</dbReference>
<dbReference type="GO" id="GO:0019303">
    <property type="term" value="P:D-ribose catabolic process"/>
    <property type="evidence" value="ECO:0007669"/>
    <property type="project" value="UniProtKB-UniRule"/>
</dbReference>
<dbReference type="OrthoDB" id="9805009at2"/>
<keyword evidence="3 6" id="KW-0963">Cytoplasm</keyword>
<dbReference type="SUPFAM" id="SSF102546">
    <property type="entry name" value="RbsD-like"/>
    <property type="match status" value="1"/>
</dbReference>
<dbReference type="EMBL" id="FNAE01000006">
    <property type="protein sequence ID" value="SDF15232.1"/>
    <property type="molecule type" value="Genomic_DNA"/>
</dbReference>
<comment type="pathway">
    <text evidence="6">Carbohydrate metabolism; D-ribose degradation; D-ribose 5-phosphate from beta-D-ribopyranose: step 1/2.</text>
</comment>
<dbReference type="Proteomes" id="UP001278050">
    <property type="component" value="Unassembled WGS sequence"/>
</dbReference>
<accession>A0A1G7IR60</accession>
<evidence type="ECO:0000313" key="10">
    <source>
        <dbReference type="Proteomes" id="UP001278050"/>
    </source>
</evidence>
<evidence type="ECO:0000256" key="5">
    <source>
        <dbReference type="ARBA" id="ARBA00023277"/>
    </source>
</evidence>
<comment type="subcellular location">
    <subcellularLocation>
        <location evidence="6">Cytoplasm</location>
    </subcellularLocation>
</comment>
<dbReference type="EMBL" id="JAWXXP010000001">
    <property type="protein sequence ID" value="MDX5995235.1"/>
    <property type="molecule type" value="Genomic_DNA"/>
</dbReference>
<dbReference type="GO" id="GO:0048029">
    <property type="term" value="F:monosaccharide binding"/>
    <property type="evidence" value="ECO:0007669"/>
    <property type="project" value="InterPro"/>
</dbReference>
<comment type="function">
    <text evidence="6">Catalyzes the interconversion of beta-pyran and beta-furan forms of D-ribose.</text>
</comment>
<dbReference type="PANTHER" id="PTHR37831:SF1">
    <property type="entry name" value="D-RIBOSE PYRANASE"/>
    <property type="match status" value="1"/>
</dbReference>
<name>A0A1G7IR60_9GAMM</name>